<evidence type="ECO:0000256" key="10">
    <source>
        <dbReference type="ARBA" id="ARBA00022842"/>
    </source>
</evidence>
<evidence type="ECO:0000256" key="5">
    <source>
        <dbReference type="ARBA" id="ARBA00022679"/>
    </source>
</evidence>
<evidence type="ECO:0000256" key="13">
    <source>
        <dbReference type="ARBA" id="ARBA00048152"/>
    </source>
</evidence>
<evidence type="ECO:0000256" key="3">
    <source>
        <dbReference type="ARBA" id="ARBA00008663"/>
    </source>
</evidence>
<evidence type="ECO:0000256" key="4">
    <source>
        <dbReference type="ARBA" id="ARBA00012142"/>
    </source>
</evidence>
<dbReference type="Pfam" id="PF00224">
    <property type="entry name" value="PK"/>
    <property type="match status" value="1"/>
</dbReference>
<dbReference type="AlphaFoldDB" id="S7W6B6"/>
<dbReference type="SUPFAM" id="SSF50800">
    <property type="entry name" value="PK beta-barrel domain-like"/>
    <property type="match status" value="1"/>
</dbReference>
<keyword evidence="10 14" id="KW-0460">Magnesium</keyword>
<dbReference type="GO" id="GO:0000287">
    <property type="term" value="F:magnesium ion binding"/>
    <property type="evidence" value="ECO:0007669"/>
    <property type="project" value="InterPro"/>
</dbReference>
<evidence type="ECO:0000256" key="1">
    <source>
        <dbReference type="ARBA" id="ARBA00001958"/>
    </source>
</evidence>
<gene>
    <name evidence="16" type="ORF">SLOPH_1533</name>
</gene>
<dbReference type="InParanoid" id="S7W6B6"/>
<dbReference type="NCBIfam" id="TIGR01064">
    <property type="entry name" value="pyruv_kin"/>
    <property type="match status" value="1"/>
</dbReference>
<comment type="caution">
    <text evidence="16">The sequence shown here is derived from an EMBL/GenBank/DDBJ whole genome shotgun (WGS) entry which is preliminary data.</text>
</comment>
<dbReference type="SUPFAM" id="SSF51621">
    <property type="entry name" value="Phosphoenolpyruvate/pyruvate domain"/>
    <property type="match status" value="1"/>
</dbReference>
<evidence type="ECO:0000256" key="11">
    <source>
        <dbReference type="ARBA" id="ARBA00023152"/>
    </source>
</evidence>
<dbReference type="UniPathway" id="UPA00109">
    <property type="reaction ID" value="UER00188"/>
</dbReference>
<evidence type="ECO:0000313" key="16">
    <source>
        <dbReference type="EMBL" id="EPR78355.1"/>
    </source>
</evidence>
<dbReference type="GO" id="GO:0016301">
    <property type="term" value="F:kinase activity"/>
    <property type="evidence" value="ECO:0007669"/>
    <property type="project" value="UniProtKB-KW"/>
</dbReference>
<dbReference type="InterPro" id="IPR015813">
    <property type="entry name" value="Pyrv/PenolPyrv_kinase-like_dom"/>
</dbReference>
<organism evidence="16 17">
    <name type="scientific">Spraguea lophii (strain 42_110)</name>
    <name type="common">Microsporidian parasite</name>
    <dbReference type="NCBI Taxonomy" id="1358809"/>
    <lineage>
        <taxon>Eukaryota</taxon>
        <taxon>Fungi</taxon>
        <taxon>Fungi incertae sedis</taxon>
        <taxon>Microsporidia</taxon>
        <taxon>Spragueidae</taxon>
        <taxon>Spraguea</taxon>
    </lineage>
</organism>
<dbReference type="InterPro" id="IPR036918">
    <property type="entry name" value="Pyrv_Knase_C_sf"/>
</dbReference>
<evidence type="ECO:0000256" key="2">
    <source>
        <dbReference type="ARBA" id="ARBA00004997"/>
    </source>
</evidence>
<dbReference type="FunCoup" id="S7W6B6">
    <property type="interactions" value="72"/>
</dbReference>
<dbReference type="EMBL" id="ATCN01000843">
    <property type="protein sequence ID" value="EPR78355.1"/>
    <property type="molecule type" value="Genomic_DNA"/>
</dbReference>
<keyword evidence="11 14" id="KW-0324">Glycolysis</keyword>
<keyword evidence="17" id="KW-1185">Reference proteome</keyword>
<dbReference type="Gene3D" id="2.40.33.10">
    <property type="entry name" value="PK beta-barrel domain-like"/>
    <property type="match status" value="1"/>
</dbReference>
<dbReference type="Gene3D" id="3.20.20.60">
    <property type="entry name" value="Phosphoenolpyruvate-binding domains"/>
    <property type="match status" value="1"/>
</dbReference>
<dbReference type="GO" id="GO:0004743">
    <property type="term" value="F:pyruvate kinase activity"/>
    <property type="evidence" value="ECO:0007669"/>
    <property type="project" value="UniProtKB-EC"/>
</dbReference>
<dbReference type="EC" id="2.7.1.40" evidence="4 14"/>
<evidence type="ECO:0000256" key="7">
    <source>
        <dbReference type="ARBA" id="ARBA00022741"/>
    </source>
</evidence>
<keyword evidence="9" id="KW-0067">ATP-binding</keyword>
<comment type="pathway">
    <text evidence="2 14">Carbohydrate degradation; glycolysis; pyruvate from D-glyceraldehyde 3-phosphate: step 5/5.</text>
</comment>
<reference evidence="17" key="1">
    <citation type="journal article" date="2013" name="PLoS Genet.">
        <title>The genome of Spraguea lophii and the basis of host-microsporidian interactions.</title>
        <authorList>
            <person name="Campbell S.E."/>
            <person name="Williams T.A."/>
            <person name="Yousuf A."/>
            <person name="Soanes D.M."/>
            <person name="Paszkiewicz K.H."/>
            <person name="Williams B.A.P."/>
        </authorList>
    </citation>
    <scope>NUCLEOTIDE SEQUENCE [LARGE SCALE GENOMIC DNA]</scope>
    <source>
        <strain evidence="17">42_110</strain>
    </source>
</reference>
<dbReference type="OMA" id="HQGRYDR"/>
<sequence length="464" mass="51996">MFINTDPNFIVMLPLTKIICTIGPSCSSASKIEELYTEGLNVARINFSHGDYEQHKKIIENIRKVNNKYPDRKIGIGLDTKGPELRIKIQKEINVVKGDYLFIKNTPDIYTADEIFVDVSFSGFNGKKIFIDDGIFEMRVESVSENTIVAIAESDYTIKNNKRISMAGVKILEQYPTESDISDIKFGLLENVDYLFLSFVNSVEDVKKIKEIFVNEKVGVTPLLVPKIETLAALNNIKEILSVADGIMIARGDLAVEIGFENLFSAQKIISEECRKANKFFIVATQMIESMKNNLTPMRAEIMDIGNAVLDGCSAVMTSAETAMGCFPVQTVKMIRKILLNAENYMLTTETADGQVKDAYETPDSTNENSAVILFCTSKKCLPKTIKTYGNKKIFVITQNDNFLRCCAVFKGVFSINSCLTYDECLTNKDKLNEIKNIVEKECGSIKKLILINSTVKDYRMAIL</sequence>
<keyword evidence="8 14" id="KW-0418">Kinase</keyword>
<dbReference type="GO" id="GO:0005524">
    <property type="term" value="F:ATP binding"/>
    <property type="evidence" value="ECO:0007669"/>
    <property type="project" value="UniProtKB-KW"/>
</dbReference>
<dbReference type="InterPro" id="IPR015793">
    <property type="entry name" value="Pyrv_Knase_brl"/>
</dbReference>
<dbReference type="STRING" id="1358809.S7W6B6"/>
<comment type="catalytic activity">
    <reaction evidence="13 14">
        <text>pyruvate + ATP = phosphoenolpyruvate + ADP + H(+)</text>
        <dbReference type="Rhea" id="RHEA:18157"/>
        <dbReference type="ChEBI" id="CHEBI:15361"/>
        <dbReference type="ChEBI" id="CHEBI:15378"/>
        <dbReference type="ChEBI" id="CHEBI:30616"/>
        <dbReference type="ChEBI" id="CHEBI:58702"/>
        <dbReference type="ChEBI" id="CHEBI:456216"/>
        <dbReference type="EC" id="2.7.1.40"/>
    </reaction>
</comment>
<accession>S7W6B6</accession>
<evidence type="ECO:0000256" key="12">
    <source>
        <dbReference type="ARBA" id="ARBA00023317"/>
    </source>
</evidence>
<evidence type="ECO:0000313" key="17">
    <source>
        <dbReference type="Proteomes" id="UP000014978"/>
    </source>
</evidence>
<dbReference type="InterPro" id="IPR001697">
    <property type="entry name" value="Pyr_Knase"/>
</dbReference>
<keyword evidence="6" id="KW-0479">Metal-binding</keyword>
<keyword evidence="7" id="KW-0547">Nucleotide-binding</keyword>
<keyword evidence="12 16" id="KW-0670">Pyruvate</keyword>
<comment type="similarity">
    <text evidence="3 14">Belongs to the pyruvate kinase family.</text>
</comment>
<keyword evidence="5 14" id="KW-0808">Transferase</keyword>
<feature type="domain" description="Pyruvate kinase barrel" evidence="15">
    <location>
        <begin position="16"/>
        <end position="332"/>
    </location>
</feature>
<comment type="cofactor">
    <cofactor evidence="1">
        <name>K(+)</name>
        <dbReference type="ChEBI" id="CHEBI:29103"/>
    </cofactor>
</comment>
<protein>
    <recommendedName>
        <fullName evidence="4 14">Pyruvate kinase</fullName>
        <ecNumber evidence="4 14">2.7.1.40</ecNumber>
    </recommendedName>
</protein>
<evidence type="ECO:0000256" key="9">
    <source>
        <dbReference type="ARBA" id="ARBA00022840"/>
    </source>
</evidence>
<evidence type="ECO:0000259" key="15">
    <source>
        <dbReference type="Pfam" id="PF00224"/>
    </source>
</evidence>
<dbReference type="InterPro" id="IPR015806">
    <property type="entry name" value="Pyrv_Knase_insert_dom_sf"/>
</dbReference>
<dbReference type="OrthoDB" id="108365at2759"/>
<dbReference type="VEuPathDB" id="MicrosporidiaDB:SLOPH_1533"/>
<dbReference type="HOGENOM" id="CLU_015439_1_1_1"/>
<dbReference type="InterPro" id="IPR040442">
    <property type="entry name" value="Pyrv_kinase-like_dom_sf"/>
</dbReference>
<name>S7W6B6_SPRLO</name>
<dbReference type="Gene3D" id="3.40.1380.20">
    <property type="entry name" value="Pyruvate kinase, C-terminal domain"/>
    <property type="match status" value="1"/>
</dbReference>
<proteinExistence type="inferred from homology"/>
<dbReference type="InterPro" id="IPR011037">
    <property type="entry name" value="Pyrv_Knase-like_insert_dom_sf"/>
</dbReference>
<evidence type="ECO:0000256" key="8">
    <source>
        <dbReference type="ARBA" id="ARBA00022777"/>
    </source>
</evidence>
<dbReference type="Proteomes" id="UP000014978">
    <property type="component" value="Unassembled WGS sequence"/>
</dbReference>
<evidence type="ECO:0000256" key="14">
    <source>
        <dbReference type="RuleBase" id="RU000504"/>
    </source>
</evidence>
<dbReference type="PANTHER" id="PTHR11817">
    <property type="entry name" value="PYRUVATE KINASE"/>
    <property type="match status" value="1"/>
</dbReference>
<dbReference type="PRINTS" id="PR01050">
    <property type="entry name" value="PYRUVTKNASE"/>
</dbReference>
<evidence type="ECO:0000256" key="6">
    <source>
        <dbReference type="ARBA" id="ARBA00022723"/>
    </source>
</evidence>
<dbReference type="GO" id="GO:0030955">
    <property type="term" value="F:potassium ion binding"/>
    <property type="evidence" value="ECO:0007669"/>
    <property type="project" value="InterPro"/>
</dbReference>